<evidence type="ECO:0000313" key="1">
    <source>
        <dbReference type="EMBL" id="CAF4326581.1"/>
    </source>
</evidence>
<gene>
    <name evidence="1" type="ORF">BYL167_LOCUS28499</name>
</gene>
<protein>
    <submittedName>
        <fullName evidence="1">Uncharacterized protein</fullName>
    </submittedName>
</protein>
<feature type="non-terminal residue" evidence="1">
    <location>
        <position position="88"/>
    </location>
</feature>
<name>A0A8S2U6D1_9BILA</name>
<reference evidence="1" key="1">
    <citation type="submission" date="2021-02" db="EMBL/GenBank/DDBJ databases">
        <authorList>
            <person name="Nowell W R."/>
        </authorList>
    </citation>
    <scope>NUCLEOTIDE SEQUENCE</scope>
</reference>
<evidence type="ECO:0000313" key="2">
    <source>
        <dbReference type="Proteomes" id="UP000681967"/>
    </source>
</evidence>
<feature type="non-terminal residue" evidence="1">
    <location>
        <position position="1"/>
    </location>
</feature>
<sequence length="88" mass="10448">TVTECESDEHLIANVITERRRKPITVTLTRNHTSDFVEHQSLLMRLDLSSKKDQQRDGIYWSHLSYINISMKKILIEFCRRSTLPQKF</sequence>
<proteinExistence type="predicted"/>
<accession>A0A8S2U6D1</accession>
<dbReference type="EMBL" id="CAJOBH010040600">
    <property type="protein sequence ID" value="CAF4326581.1"/>
    <property type="molecule type" value="Genomic_DNA"/>
</dbReference>
<dbReference type="AlphaFoldDB" id="A0A8S2U6D1"/>
<comment type="caution">
    <text evidence="1">The sequence shown here is derived from an EMBL/GenBank/DDBJ whole genome shotgun (WGS) entry which is preliminary data.</text>
</comment>
<organism evidence="1 2">
    <name type="scientific">Rotaria magnacalcarata</name>
    <dbReference type="NCBI Taxonomy" id="392030"/>
    <lineage>
        <taxon>Eukaryota</taxon>
        <taxon>Metazoa</taxon>
        <taxon>Spiralia</taxon>
        <taxon>Gnathifera</taxon>
        <taxon>Rotifera</taxon>
        <taxon>Eurotatoria</taxon>
        <taxon>Bdelloidea</taxon>
        <taxon>Philodinida</taxon>
        <taxon>Philodinidae</taxon>
        <taxon>Rotaria</taxon>
    </lineage>
</organism>
<dbReference type="Proteomes" id="UP000681967">
    <property type="component" value="Unassembled WGS sequence"/>
</dbReference>